<keyword evidence="4" id="KW-0547">Nucleotide-binding</keyword>
<dbReference type="RefSeq" id="WP_092058675.1">
    <property type="nucleotide sequence ID" value="NZ_FOJJ01000041.1"/>
</dbReference>
<dbReference type="InterPro" id="IPR000330">
    <property type="entry name" value="SNF2_N"/>
</dbReference>
<gene>
    <name evidence="4" type="ORF">FL622_12140</name>
</gene>
<keyword evidence="5" id="KW-1185">Reference proteome</keyword>
<dbReference type="SUPFAM" id="SSF52540">
    <property type="entry name" value="P-loop containing nucleoside triphosphate hydrolases"/>
    <property type="match status" value="2"/>
</dbReference>
<proteinExistence type="predicted"/>
<keyword evidence="1" id="KW-0378">Hydrolase</keyword>
<dbReference type="GO" id="GO:0004386">
    <property type="term" value="F:helicase activity"/>
    <property type="evidence" value="ECO:0007669"/>
    <property type="project" value="UniProtKB-KW"/>
</dbReference>
<dbReference type="GO" id="GO:0005524">
    <property type="term" value="F:ATP binding"/>
    <property type="evidence" value="ECO:0007669"/>
    <property type="project" value="InterPro"/>
</dbReference>
<dbReference type="PANTHER" id="PTHR10799">
    <property type="entry name" value="SNF2/RAD54 HELICASE FAMILY"/>
    <property type="match status" value="1"/>
</dbReference>
<dbReference type="Proteomes" id="UP000317155">
    <property type="component" value="Unassembled WGS sequence"/>
</dbReference>
<dbReference type="Pfam" id="PF00271">
    <property type="entry name" value="Helicase_C"/>
    <property type="match status" value="1"/>
</dbReference>
<dbReference type="InterPro" id="IPR001650">
    <property type="entry name" value="Helicase_C-like"/>
</dbReference>
<accession>A0A550J8Y0</accession>
<dbReference type="CDD" id="cd18012">
    <property type="entry name" value="DEXQc_arch_SWI2_SNF2"/>
    <property type="match status" value="1"/>
</dbReference>
<dbReference type="InterPro" id="IPR027417">
    <property type="entry name" value="P-loop_NTPase"/>
</dbReference>
<dbReference type="Gene3D" id="3.40.50.10810">
    <property type="entry name" value="Tandem AAA-ATPase domain"/>
    <property type="match status" value="1"/>
</dbReference>
<dbReference type="CDD" id="cd18793">
    <property type="entry name" value="SF2_C_SNF"/>
    <property type="match status" value="1"/>
</dbReference>
<protein>
    <submittedName>
        <fullName evidence="4">DEAD/DEAH box helicase</fullName>
    </submittedName>
</protein>
<dbReference type="InterPro" id="IPR038718">
    <property type="entry name" value="SNF2-like_sf"/>
</dbReference>
<organism evidence="4 5">
    <name type="scientific">Trichloromonas acetexigens</name>
    <dbReference type="NCBI Taxonomy" id="38815"/>
    <lineage>
        <taxon>Bacteria</taxon>
        <taxon>Pseudomonadati</taxon>
        <taxon>Thermodesulfobacteriota</taxon>
        <taxon>Desulfuromonadia</taxon>
        <taxon>Desulfuromonadales</taxon>
        <taxon>Trichloromonadaceae</taxon>
        <taxon>Trichloromonas</taxon>
    </lineage>
</organism>
<name>A0A550J8Y0_9BACT</name>
<dbReference type="GO" id="GO:0016787">
    <property type="term" value="F:hydrolase activity"/>
    <property type="evidence" value="ECO:0007669"/>
    <property type="project" value="UniProtKB-KW"/>
</dbReference>
<evidence type="ECO:0000259" key="2">
    <source>
        <dbReference type="PROSITE" id="PS51192"/>
    </source>
</evidence>
<sequence>MSNIDPATEKLLSSFRKRPPAEQQLAQMLAFFLAPVARSNLAACLTRAGVRHDTGRAIYGPSLLPLLQNLKKAWLVTEVQGGFLLRQELRHPLLRELDRQGKLPAFAEAVKLSIRNIYYNSLEHCLQDLQRAIYLRDLSEVSRILDFYHSRFDGSPYGLLFDRAMDGDWFKSLPPNLWATILVDLTMRDFLRLAPSDAFNILDACVGDNPEAPLDAKYHVVFYRIMRGRLKEAEATIAQLRLEPFTELAGIIALARGQVEEAVRLFEQGLAHIKKETGKRKVFFHGMLGIFHQLALLRAGLPEHLKNAVQLAALGLKQDKGNVRFLLDLLSHLAEAKQGSNRCATVLKDFLRREDKLKPFEHLIRCLVAFELKADLIPPHCKALAQVAEAAHASGFLWLGGEALRLLEAFEPKAKVRPEWATKLFAEEGIAGLTGGGTGEQNWQRSLKALLALGSGATAAGTSPTVAAKTSRLIWLLQGNNRQIAIQPIEQKLGARGWSKGRNVALKRLAEESASLDFLTPQDHKAIACIRKERAYNYGYYAQMVYEFDVAKTLRALIDHPLVFNAGHEDEPLTLAKGEFTLEVLRVKGKLNVRLTPLPEPSVNFFWYWEGSTRLLLFEPTAEQRRIAAILGEKLTVPEAGEKELLAAITAVSPHVLVHSDLAGENLAAESVAADGRLHLLLRPSGAGISVEARIFPFGEHGPRFLPGQGGAVVIAEIEGKKRQCRRDQILERRRQETLLQSWSGFEFHENHDGFWRLEEPQEALELLEALHEILRVEPEVYVLRWPEGEKLRLRGTASWERLKLAVRSGKDWFSLEGEVTLDADQVLSLQRLLELAEQEKGRFIQLADGEFVALTEEFRRRLDELRRVVDRHGKEPRFHPLAATLVNETLGGAGGIKGDKSWKAALKRFRAAEALQPAVPATLRAELRDYQQEGFEWLSRLAHWGVGACLADDMGLGKTVQALALLIDRAPAGPALVLAPTSVCLNWESEARRFAPTLRPRLFGGGDRQAFVESLQPFDLAICSYTLFQQEAERLTGVRWETVVLDEAQAIKNMTTKRSQAAMQLNAGFRIATTGTPVENRLDELWNLFRFLNPGLLGSHQSFTTRFANPIERERDKGARTLLKKLIRPFILRRTKSQVLEELPPRTEIVQRVELSSEEAAFYEALRRKALESLGEAGEQAPGERQIRILAEIMRLRRACCHPRLVLPESTLSSAKLAAFREIVDELRANGHRALVFSQFVSHLDLLREELDKDGIVYQYLDGSTPAKERQAQVAAFQAGRGELFLISLKAGGVGLNLTAADYVIHMDPWWNPAVEDQASDRAHRIGQLRPVTVYRLVAANTIEEKIVALHGQKRELADSLLEGTETALRVSAEDLLELLREGVEK</sequence>
<comment type="caution">
    <text evidence="4">The sequence shown here is derived from an EMBL/GenBank/DDBJ whole genome shotgun (WGS) entry which is preliminary data.</text>
</comment>
<feature type="domain" description="Helicase C-terminal" evidence="3">
    <location>
        <begin position="1220"/>
        <end position="1378"/>
    </location>
</feature>
<keyword evidence="4" id="KW-0067">ATP-binding</keyword>
<dbReference type="PROSITE" id="PS51192">
    <property type="entry name" value="HELICASE_ATP_BIND_1"/>
    <property type="match status" value="1"/>
</dbReference>
<dbReference type="SMART" id="SM00490">
    <property type="entry name" value="HELICc"/>
    <property type="match status" value="1"/>
</dbReference>
<evidence type="ECO:0000313" key="5">
    <source>
        <dbReference type="Proteomes" id="UP000317155"/>
    </source>
</evidence>
<dbReference type="PROSITE" id="PS51194">
    <property type="entry name" value="HELICASE_CTER"/>
    <property type="match status" value="1"/>
</dbReference>
<feature type="domain" description="Helicase ATP-binding" evidence="2">
    <location>
        <begin position="940"/>
        <end position="1096"/>
    </location>
</feature>
<dbReference type="InterPro" id="IPR014001">
    <property type="entry name" value="Helicase_ATP-bd"/>
</dbReference>
<evidence type="ECO:0000259" key="3">
    <source>
        <dbReference type="PROSITE" id="PS51194"/>
    </source>
</evidence>
<dbReference type="OrthoDB" id="18878at2"/>
<dbReference type="EMBL" id="VJVV01000009">
    <property type="protein sequence ID" value="TRO79656.1"/>
    <property type="molecule type" value="Genomic_DNA"/>
</dbReference>
<dbReference type="Pfam" id="PF00176">
    <property type="entry name" value="SNF2-rel_dom"/>
    <property type="match status" value="1"/>
</dbReference>
<dbReference type="InterPro" id="IPR049730">
    <property type="entry name" value="SNF2/RAD54-like_C"/>
</dbReference>
<evidence type="ECO:0000256" key="1">
    <source>
        <dbReference type="ARBA" id="ARBA00022801"/>
    </source>
</evidence>
<dbReference type="SMART" id="SM00487">
    <property type="entry name" value="DEXDc"/>
    <property type="match status" value="1"/>
</dbReference>
<dbReference type="Gene3D" id="3.40.50.300">
    <property type="entry name" value="P-loop containing nucleotide triphosphate hydrolases"/>
    <property type="match status" value="1"/>
</dbReference>
<evidence type="ECO:0000313" key="4">
    <source>
        <dbReference type="EMBL" id="TRO79656.1"/>
    </source>
</evidence>
<reference evidence="4 5" key="1">
    <citation type="submission" date="2019-07" db="EMBL/GenBank/DDBJ databases">
        <title>Insights of Desulfuromonas acetexigens electromicrobiology.</title>
        <authorList>
            <person name="Katuri K."/>
            <person name="Sapireddy V."/>
            <person name="Shaw D.R."/>
            <person name="Saikaly P."/>
        </authorList>
    </citation>
    <scope>NUCLEOTIDE SEQUENCE [LARGE SCALE GENOMIC DNA]</scope>
    <source>
        <strain evidence="4 5">2873</strain>
    </source>
</reference>
<keyword evidence="4" id="KW-0347">Helicase</keyword>